<sequence>MDSRFDELRIPLTIRSTDAEMTEITIPLGNKSPKSTVKSRIFAIEFCCFLILAIIFALLILYVLAFSPTPWGGVHCMSGAPALPYMGVLVSTINDGIKPILVYETPGALEAQVWVGQPSIANWTQVTADGPATQGTPYPRHFAFLPPDRVACLVYTAGRTLELYTLSLGPGAPRQWDLIDRTAGVSAAPWGLVFLNGSLVWASARWKPGLLEADGTLALANFTQYEALMLKHPVEMVAYQGELSIYNGWFDQVAHLEAANWTMGRFGTRKLLVYCRTGHDCMGNLACPPAAISAGQCGPAIEGLIYKYPHPVLVGTTRYRWAVRDYILGDSFFSFSNPAIFMHEDDPEKTFEDCHIAYREDPLLARVGDGVFYGTLALSLLALVPTGLAFIRRRKRLAAQAAGAAVPGGHLRPSPAPVASPSYSPPAPDGAALAPAGPASSSPSSSRTGRSTTAPLTLDLFRWVVAHLGLMATLGYSCYLLMMWVLPPQRPLSPLGWALRLPMFQWFPQDTERAWTSYQLITILYLLVVVPEVVWGNLFRLQRKTLGWALAHSGPDGSPSSGGGGEGAPSPSPSPPGLGARFVPNRYDLAVMDRFSRHHRCWQYMMVGLPVTLIGLGCMLGQLVSWAFSQLRFVGPSVWLSLTKSAMALATSQVAKQAAGWAMARIVTRGSLLHARFSQQMYISTLSVSVIGLQVYRGQPNIEREAWELVRWNLLQIASTVGLMEGLLWLGEICTLLLARGQTFFARAAPQQQQQQPKGRRHRVGCGCSWRGLPRLAVQTALSIFARTDPAPHEDWKPMTFLYAVFPYYLMNVPVLTLVLPPVGLLVLGSFWLRGRLFARPGAAPADRNAHIWQGLIFSSLTPVSIINCVQAISYHFFYWEPYDPSDQMTMYYPMKMIFLLLGTVSLDFYLWLLQDRVLTRALTRHLGPDSVYLQFCVRPSIYGTILPPKNTAAYEDFVVLARVSQAAGGPADPGDDDFMRTQGSTGLGAEDAELLLAAGTGEQQPASKAAPLGSSSNDDGEGPAAFADGDGAALKRPEMLLVTPSQAPPSL</sequence>
<proteinExistence type="predicted"/>
<keyword evidence="4" id="KW-1185">Reference proteome</keyword>
<accession>A0ABQ8USQ7</accession>
<comment type="caution">
    <text evidence="3">The sequence shown here is derived from an EMBL/GenBank/DDBJ whole genome shotgun (WGS) entry which is preliminary data.</text>
</comment>
<feature type="compositionally biased region" description="Low complexity" evidence="1">
    <location>
        <begin position="1023"/>
        <end position="1033"/>
    </location>
</feature>
<feature type="region of interest" description="Disordered" evidence="1">
    <location>
        <begin position="998"/>
        <end position="1052"/>
    </location>
</feature>
<feature type="region of interest" description="Disordered" evidence="1">
    <location>
        <begin position="406"/>
        <end position="451"/>
    </location>
</feature>
<feature type="compositionally biased region" description="Low complexity" evidence="1">
    <location>
        <begin position="429"/>
        <end position="451"/>
    </location>
</feature>
<organism evidence="3 4">
    <name type="scientific">Paratrimastix pyriformis</name>
    <dbReference type="NCBI Taxonomy" id="342808"/>
    <lineage>
        <taxon>Eukaryota</taxon>
        <taxon>Metamonada</taxon>
        <taxon>Preaxostyla</taxon>
        <taxon>Paratrimastigidae</taxon>
        <taxon>Paratrimastix</taxon>
    </lineage>
</organism>
<feature type="transmembrane region" description="Helical" evidence="2">
    <location>
        <begin position="808"/>
        <end position="833"/>
    </location>
</feature>
<keyword evidence="2" id="KW-0812">Transmembrane</keyword>
<gene>
    <name evidence="3" type="ORF">PAPYR_3197</name>
</gene>
<reference evidence="3" key="1">
    <citation type="journal article" date="2022" name="bioRxiv">
        <title>Genomics of Preaxostyla Flagellates Illuminates Evolutionary Transitions and the Path Towards Mitochondrial Loss.</title>
        <authorList>
            <person name="Novak L.V.F."/>
            <person name="Treitli S.C."/>
            <person name="Pyrih J."/>
            <person name="Halakuc P."/>
            <person name="Pipaliya S.V."/>
            <person name="Vacek V."/>
            <person name="Brzon O."/>
            <person name="Soukal P."/>
            <person name="Eme L."/>
            <person name="Dacks J.B."/>
            <person name="Karnkowska A."/>
            <person name="Elias M."/>
            <person name="Hampl V."/>
        </authorList>
    </citation>
    <scope>NUCLEOTIDE SEQUENCE</scope>
    <source>
        <strain evidence="3">RCP-MX</strain>
    </source>
</reference>
<feature type="region of interest" description="Disordered" evidence="1">
    <location>
        <begin position="554"/>
        <end position="576"/>
    </location>
</feature>
<feature type="transmembrane region" description="Helical" evidence="2">
    <location>
        <begin position="460"/>
        <end position="486"/>
    </location>
</feature>
<feature type="transmembrane region" description="Helical" evidence="2">
    <location>
        <begin position="891"/>
        <end position="913"/>
    </location>
</feature>
<dbReference type="Proteomes" id="UP001141327">
    <property type="component" value="Unassembled WGS sequence"/>
</dbReference>
<evidence type="ECO:0000256" key="2">
    <source>
        <dbReference type="SAM" id="Phobius"/>
    </source>
</evidence>
<feature type="transmembrane region" description="Helical" evidence="2">
    <location>
        <begin position="371"/>
        <end position="391"/>
    </location>
</feature>
<evidence type="ECO:0000256" key="1">
    <source>
        <dbReference type="SAM" id="MobiDB-lite"/>
    </source>
</evidence>
<evidence type="ECO:0000313" key="3">
    <source>
        <dbReference type="EMBL" id="KAJ4460565.1"/>
    </source>
</evidence>
<keyword evidence="2" id="KW-0472">Membrane</keyword>
<keyword evidence="2" id="KW-1133">Transmembrane helix</keyword>
<feature type="transmembrane region" description="Helical" evidence="2">
    <location>
        <begin position="604"/>
        <end position="628"/>
    </location>
</feature>
<feature type="transmembrane region" description="Helical" evidence="2">
    <location>
        <begin position="41"/>
        <end position="65"/>
    </location>
</feature>
<feature type="transmembrane region" description="Helical" evidence="2">
    <location>
        <begin position="515"/>
        <end position="535"/>
    </location>
</feature>
<name>A0ABQ8USQ7_9EUKA</name>
<dbReference type="EMBL" id="JAPMOS010000012">
    <property type="protein sequence ID" value="KAJ4460565.1"/>
    <property type="molecule type" value="Genomic_DNA"/>
</dbReference>
<protein>
    <submittedName>
        <fullName evidence="3">Uncharacterized protein</fullName>
    </submittedName>
</protein>
<feature type="transmembrane region" description="Helical" evidence="2">
    <location>
        <begin position="853"/>
        <end position="879"/>
    </location>
</feature>
<evidence type="ECO:0000313" key="4">
    <source>
        <dbReference type="Proteomes" id="UP001141327"/>
    </source>
</evidence>
<feature type="compositionally biased region" description="Pro residues" evidence="1">
    <location>
        <begin position="414"/>
        <end position="428"/>
    </location>
</feature>